<dbReference type="GeneID" id="129922336"/>
<keyword evidence="4" id="KW-1185">Reference proteome</keyword>
<keyword evidence="1" id="KW-0479">Metal-binding</keyword>
<proteinExistence type="predicted"/>
<dbReference type="Gene3D" id="4.10.60.10">
    <property type="entry name" value="Zinc finger, CCHC-type"/>
    <property type="match status" value="1"/>
</dbReference>
<evidence type="ECO:0000313" key="5">
    <source>
        <dbReference type="RefSeq" id="XP_055863955.1"/>
    </source>
</evidence>
<keyword evidence="1" id="KW-0862">Zinc</keyword>
<dbReference type="SMART" id="SM00343">
    <property type="entry name" value="ZnF_C2HC"/>
    <property type="match status" value="1"/>
</dbReference>
<reference evidence="5" key="1">
    <citation type="submission" date="2025-08" db="UniProtKB">
        <authorList>
            <consortium name="RefSeq"/>
        </authorList>
    </citation>
    <scope>IDENTIFICATION</scope>
</reference>
<evidence type="ECO:0000256" key="1">
    <source>
        <dbReference type="PROSITE-ProRule" id="PRU00047"/>
    </source>
</evidence>
<dbReference type="SUPFAM" id="SSF57756">
    <property type="entry name" value="Retrovirus zinc finger-like domains"/>
    <property type="match status" value="1"/>
</dbReference>
<sequence length="369" mass="41282">MSIKTFLIEKKDLEGGLVHPSGTLLLKLIGQESIKASMASLMTVLSLSPDEVGSLYRFENPFVWFLVPNSPRVRARILGKTFGTESTLKVEVSTIEDEKVKITLHWVAPTIVKNKIIEIFQSFSEEGSKVEPVKLGNSDKWAAWLKIKKGTEVPHYIHLKYVDDPRVYKVLITIPGRRQQCWHCGQDKHWSNQCPNRTTLKGKGKILDKKQEHNAKGTYASVLRGEEPVEKSTKQNAQNETQKDTWLERDGFTLVGNHKRDGAVANTVDTDTKGGDLSPTNPIDKKKTHKKMKTMGDSSTPTSPTKLTRKRTLSSSSDDPNGDTQLERTNEDPRLEEERGEEEGEIEENSSDSSTKLVIDEGGSPTSIQ</sequence>
<accession>A0A9W2YMS1</accession>
<dbReference type="InterPro" id="IPR036875">
    <property type="entry name" value="Znf_CCHC_sf"/>
</dbReference>
<feature type="compositionally biased region" description="Polar residues" evidence="2">
    <location>
        <begin position="313"/>
        <end position="324"/>
    </location>
</feature>
<evidence type="ECO:0000259" key="3">
    <source>
        <dbReference type="PROSITE" id="PS50158"/>
    </source>
</evidence>
<organism evidence="4 5">
    <name type="scientific">Biomphalaria glabrata</name>
    <name type="common">Bloodfluke planorb</name>
    <name type="synonym">Freshwater snail</name>
    <dbReference type="NCBI Taxonomy" id="6526"/>
    <lineage>
        <taxon>Eukaryota</taxon>
        <taxon>Metazoa</taxon>
        <taxon>Spiralia</taxon>
        <taxon>Lophotrochozoa</taxon>
        <taxon>Mollusca</taxon>
        <taxon>Gastropoda</taxon>
        <taxon>Heterobranchia</taxon>
        <taxon>Euthyneura</taxon>
        <taxon>Panpulmonata</taxon>
        <taxon>Hygrophila</taxon>
        <taxon>Lymnaeoidea</taxon>
        <taxon>Planorbidae</taxon>
        <taxon>Biomphalaria</taxon>
    </lineage>
</organism>
<feature type="compositionally biased region" description="Basic and acidic residues" evidence="2">
    <location>
        <begin position="241"/>
        <end position="251"/>
    </location>
</feature>
<keyword evidence="1" id="KW-0863">Zinc-finger</keyword>
<feature type="region of interest" description="Disordered" evidence="2">
    <location>
        <begin position="209"/>
        <end position="369"/>
    </location>
</feature>
<dbReference type="RefSeq" id="XP_055863955.1">
    <property type="nucleotide sequence ID" value="XM_056007980.1"/>
</dbReference>
<feature type="compositionally biased region" description="Basic and acidic residues" evidence="2">
    <location>
        <begin position="325"/>
        <end position="337"/>
    </location>
</feature>
<evidence type="ECO:0000313" key="4">
    <source>
        <dbReference type="Proteomes" id="UP001165740"/>
    </source>
</evidence>
<dbReference type="AlphaFoldDB" id="A0A9W2YMS1"/>
<dbReference type="PROSITE" id="PS50158">
    <property type="entry name" value="ZF_CCHC"/>
    <property type="match status" value="1"/>
</dbReference>
<dbReference type="OrthoDB" id="6200385at2759"/>
<protein>
    <submittedName>
        <fullName evidence="5">Uncharacterized protein LOC129922336</fullName>
    </submittedName>
</protein>
<dbReference type="InterPro" id="IPR001878">
    <property type="entry name" value="Znf_CCHC"/>
</dbReference>
<feature type="compositionally biased region" description="Polar residues" evidence="2">
    <location>
        <begin position="296"/>
        <end position="306"/>
    </location>
</feature>
<name>A0A9W2YMS1_BIOGL</name>
<gene>
    <name evidence="5" type="primary">LOC129922336</name>
</gene>
<dbReference type="Proteomes" id="UP001165740">
    <property type="component" value="Chromosome 13"/>
</dbReference>
<feature type="compositionally biased region" description="Basic and acidic residues" evidence="2">
    <location>
        <begin position="224"/>
        <end position="233"/>
    </location>
</feature>
<dbReference type="OMA" id="GTEVPHY"/>
<dbReference type="GO" id="GO:0008270">
    <property type="term" value="F:zinc ion binding"/>
    <property type="evidence" value="ECO:0007669"/>
    <property type="project" value="UniProtKB-KW"/>
</dbReference>
<feature type="compositionally biased region" description="Acidic residues" evidence="2">
    <location>
        <begin position="338"/>
        <end position="350"/>
    </location>
</feature>
<evidence type="ECO:0000256" key="2">
    <source>
        <dbReference type="SAM" id="MobiDB-lite"/>
    </source>
</evidence>
<dbReference type="GO" id="GO:0003676">
    <property type="term" value="F:nucleic acid binding"/>
    <property type="evidence" value="ECO:0007669"/>
    <property type="project" value="InterPro"/>
</dbReference>
<feature type="domain" description="CCHC-type" evidence="3">
    <location>
        <begin position="181"/>
        <end position="196"/>
    </location>
</feature>